<dbReference type="EMBL" id="CP134050">
    <property type="protein sequence ID" value="WNC16434.1"/>
    <property type="molecule type" value="Genomic_DNA"/>
</dbReference>
<evidence type="ECO:0000259" key="7">
    <source>
        <dbReference type="Pfam" id="PF00892"/>
    </source>
</evidence>
<dbReference type="Proteomes" id="UP001256827">
    <property type="component" value="Chromosome"/>
</dbReference>
<reference evidence="8 9" key="1">
    <citation type="submission" date="2023-09" db="EMBL/GenBank/DDBJ databases">
        <title>Complete Genome and Methylome dissection of Bacillus brevis NEB573 original source of BbsI restriction endonuclease.</title>
        <authorList>
            <person name="Fomenkov A."/>
            <person name="Roberts R.D."/>
        </authorList>
    </citation>
    <scope>NUCLEOTIDE SEQUENCE [LARGE SCALE GENOMIC DNA]</scope>
    <source>
        <strain evidence="8 9">NEB573</strain>
    </source>
</reference>
<keyword evidence="9" id="KW-1185">Reference proteome</keyword>
<feature type="transmembrane region" description="Helical" evidence="6">
    <location>
        <begin position="32"/>
        <end position="51"/>
    </location>
</feature>
<dbReference type="InterPro" id="IPR050638">
    <property type="entry name" value="AA-Vitamin_Transporters"/>
</dbReference>
<feature type="transmembrane region" description="Helical" evidence="6">
    <location>
        <begin position="136"/>
        <end position="156"/>
    </location>
</feature>
<dbReference type="RefSeq" id="WP_310771092.1">
    <property type="nucleotide sequence ID" value="NZ_CP134050.1"/>
</dbReference>
<feature type="domain" description="EamA" evidence="7">
    <location>
        <begin position="4"/>
        <end position="152"/>
    </location>
</feature>
<feature type="transmembrane region" description="Helical" evidence="6">
    <location>
        <begin position="188"/>
        <end position="213"/>
    </location>
</feature>
<dbReference type="Pfam" id="PF00892">
    <property type="entry name" value="EamA"/>
    <property type="match status" value="2"/>
</dbReference>
<comment type="similarity">
    <text evidence="2">Belongs to the EamA transporter family.</text>
</comment>
<dbReference type="InterPro" id="IPR000620">
    <property type="entry name" value="EamA_dom"/>
</dbReference>
<feature type="transmembrane region" description="Helical" evidence="6">
    <location>
        <begin position="111"/>
        <end position="129"/>
    </location>
</feature>
<evidence type="ECO:0000256" key="6">
    <source>
        <dbReference type="SAM" id="Phobius"/>
    </source>
</evidence>
<feature type="transmembrane region" description="Helical" evidence="6">
    <location>
        <begin position="225"/>
        <end position="243"/>
    </location>
</feature>
<name>A0ABY9T8K6_BREBE</name>
<keyword evidence="3 6" id="KW-0812">Transmembrane</keyword>
<dbReference type="InterPro" id="IPR037185">
    <property type="entry name" value="EmrE-like"/>
</dbReference>
<feature type="domain" description="EamA" evidence="7">
    <location>
        <begin position="162"/>
        <end position="297"/>
    </location>
</feature>
<gene>
    <name evidence="8" type="ORF">RGB73_08990</name>
</gene>
<organism evidence="8 9">
    <name type="scientific">Brevibacillus brevis</name>
    <name type="common">Bacillus brevis</name>
    <dbReference type="NCBI Taxonomy" id="1393"/>
    <lineage>
        <taxon>Bacteria</taxon>
        <taxon>Bacillati</taxon>
        <taxon>Bacillota</taxon>
        <taxon>Bacilli</taxon>
        <taxon>Bacillales</taxon>
        <taxon>Paenibacillaceae</taxon>
        <taxon>Brevibacillus</taxon>
    </lineage>
</organism>
<evidence type="ECO:0000256" key="2">
    <source>
        <dbReference type="ARBA" id="ARBA00007362"/>
    </source>
</evidence>
<comment type="subcellular location">
    <subcellularLocation>
        <location evidence="1">Endomembrane system</location>
        <topology evidence="1">Multi-pass membrane protein</topology>
    </subcellularLocation>
</comment>
<accession>A0ABY9T8K6</accession>
<dbReference type="PANTHER" id="PTHR32322">
    <property type="entry name" value="INNER MEMBRANE TRANSPORTER"/>
    <property type="match status" value="1"/>
</dbReference>
<evidence type="ECO:0000313" key="9">
    <source>
        <dbReference type="Proteomes" id="UP001256827"/>
    </source>
</evidence>
<dbReference type="PANTHER" id="PTHR32322:SF2">
    <property type="entry name" value="EAMA DOMAIN-CONTAINING PROTEIN"/>
    <property type="match status" value="1"/>
</dbReference>
<keyword evidence="4 6" id="KW-1133">Transmembrane helix</keyword>
<evidence type="ECO:0000256" key="4">
    <source>
        <dbReference type="ARBA" id="ARBA00022989"/>
    </source>
</evidence>
<feature type="transmembrane region" description="Helical" evidence="6">
    <location>
        <begin position="162"/>
        <end position="181"/>
    </location>
</feature>
<keyword evidence="5 6" id="KW-0472">Membrane</keyword>
<proteinExistence type="inferred from homology"/>
<protein>
    <submittedName>
        <fullName evidence="8">DMT family transporter</fullName>
    </submittedName>
</protein>
<evidence type="ECO:0000256" key="3">
    <source>
        <dbReference type="ARBA" id="ARBA00022692"/>
    </source>
</evidence>
<dbReference type="SUPFAM" id="SSF103481">
    <property type="entry name" value="Multidrug resistance efflux transporter EmrE"/>
    <property type="match status" value="2"/>
</dbReference>
<evidence type="ECO:0000256" key="5">
    <source>
        <dbReference type="ARBA" id="ARBA00023136"/>
    </source>
</evidence>
<feature type="transmembrane region" description="Helical" evidence="6">
    <location>
        <begin position="80"/>
        <end position="99"/>
    </location>
</feature>
<evidence type="ECO:0000313" key="8">
    <source>
        <dbReference type="EMBL" id="WNC16434.1"/>
    </source>
</evidence>
<sequence>MLRSYLLLVFCVTAWGSNFVFGKLLVAEFSPLLLSALRLLFISLFVTAWAFGRNAVRSHGLEVVRSRPRLTVPALSRKEWLRLGALGIVGVFLNQWSFYKGLVTADPTTSALVLALTPITTALLAALFLKERLTGRMAIGSLIGTAGVLFVIYNGATLHFDIGIIWIFVTMLSFAVSIILVRQLGHRLSPLVTTLGSNLIGFGAMLPFVLVSAPLATVSHRPSSWLLLFVTAVVMHGIVTLIWNSQVQKVGAAKAAMFSNLEPFIAMVFGFVLLAKPITAVQLFGALLIIAGVTLTTTSGSSPRTSHNL</sequence>
<evidence type="ECO:0000256" key="1">
    <source>
        <dbReference type="ARBA" id="ARBA00004127"/>
    </source>
</evidence>